<protein>
    <recommendedName>
        <fullName evidence="3">Helix-turn-helix domain-containing protein</fullName>
    </recommendedName>
</protein>
<proteinExistence type="predicted"/>
<dbReference type="STRING" id="762211.BSTEL_0658"/>
<dbReference type="AlphaFoldDB" id="A0A087DQP7"/>
<evidence type="ECO:0008006" key="3">
    <source>
        <dbReference type="Google" id="ProtNLM"/>
    </source>
</evidence>
<accession>A0A087DQP7</accession>
<evidence type="ECO:0000313" key="1">
    <source>
        <dbReference type="EMBL" id="KFI97847.1"/>
    </source>
</evidence>
<organism evidence="1 2">
    <name type="scientific">Bifidobacterium stellenboschense</name>
    <dbReference type="NCBI Taxonomy" id="762211"/>
    <lineage>
        <taxon>Bacteria</taxon>
        <taxon>Bacillati</taxon>
        <taxon>Actinomycetota</taxon>
        <taxon>Actinomycetes</taxon>
        <taxon>Bifidobacteriales</taxon>
        <taxon>Bifidobacteriaceae</taxon>
        <taxon>Bifidobacterium</taxon>
    </lineage>
</organism>
<name>A0A087DQP7_9BIFI</name>
<evidence type="ECO:0000313" key="2">
    <source>
        <dbReference type="Proteomes" id="UP000029004"/>
    </source>
</evidence>
<sequence length="76" mass="8441">MSAGDFTPVWANLAEACKLLGMGPASVKKLGREGVLRFTFAAGQYRFKVADIEHLDERIAQHARDKDAGPRRRKGR</sequence>
<keyword evidence="2" id="KW-1185">Reference proteome</keyword>
<dbReference type="RefSeq" id="WP_034527652.1">
    <property type="nucleotide sequence ID" value="NZ_JGZP01000011.1"/>
</dbReference>
<dbReference type="EMBL" id="JGZP01000011">
    <property type="protein sequence ID" value="KFI97847.1"/>
    <property type="molecule type" value="Genomic_DNA"/>
</dbReference>
<reference evidence="1 2" key="1">
    <citation type="submission" date="2014-03" db="EMBL/GenBank/DDBJ databases">
        <title>Genomics of Bifidobacteria.</title>
        <authorList>
            <person name="Ventura M."/>
            <person name="Milani C."/>
            <person name="Lugli G.A."/>
        </authorList>
    </citation>
    <scope>NUCLEOTIDE SEQUENCE [LARGE SCALE GENOMIC DNA]</scope>
    <source>
        <strain evidence="1 2">DSM 23968</strain>
    </source>
</reference>
<gene>
    <name evidence="1" type="ORF">BSTEL_0658</name>
</gene>
<comment type="caution">
    <text evidence="1">The sequence shown here is derived from an EMBL/GenBank/DDBJ whole genome shotgun (WGS) entry which is preliminary data.</text>
</comment>
<dbReference type="Proteomes" id="UP000029004">
    <property type="component" value="Unassembled WGS sequence"/>
</dbReference>
<dbReference type="eggNOG" id="ENOG5031R2M">
    <property type="taxonomic scope" value="Bacteria"/>
</dbReference>